<dbReference type="AlphaFoldDB" id="A0A1H4EED6"/>
<dbReference type="Proteomes" id="UP000199397">
    <property type="component" value="Unassembled WGS sequence"/>
</dbReference>
<evidence type="ECO:0000313" key="3">
    <source>
        <dbReference type="Proteomes" id="UP000199397"/>
    </source>
</evidence>
<dbReference type="RefSeq" id="WP_245707021.1">
    <property type="nucleotide sequence ID" value="NZ_FNQP01000015.1"/>
</dbReference>
<keyword evidence="1" id="KW-1133">Transmembrane helix</keyword>
<dbReference type="EMBL" id="FNQP01000015">
    <property type="protein sequence ID" value="SEA83415.1"/>
    <property type="molecule type" value="Genomic_DNA"/>
</dbReference>
<keyword evidence="1" id="KW-0812">Transmembrane</keyword>
<reference evidence="2 3" key="1">
    <citation type="submission" date="2016-10" db="EMBL/GenBank/DDBJ databases">
        <authorList>
            <person name="de Groot N.N."/>
        </authorList>
    </citation>
    <scope>NUCLEOTIDE SEQUENCE [LARGE SCALE GENOMIC DNA]</scope>
    <source>
        <strain evidence="2 3">DSM 21228</strain>
    </source>
</reference>
<dbReference type="STRING" id="525918.SAMN05660964_02566"/>
<feature type="transmembrane region" description="Helical" evidence="1">
    <location>
        <begin position="44"/>
        <end position="62"/>
    </location>
</feature>
<keyword evidence="1" id="KW-0472">Membrane</keyword>
<sequence>MMNLLAAIGFVLVLFGITTLIIGGIRYFFPFVEDYIPEEFKKPLTIQFSAYYLLAGLLLLLIQPT</sequence>
<protein>
    <submittedName>
        <fullName evidence="2">Uncharacterized protein</fullName>
    </submittedName>
</protein>
<evidence type="ECO:0000256" key="1">
    <source>
        <dbReference type="SAM" id="Phobius"/>
    </source>
</evidence>
<evidence type="ECO:0000313" key="2">
    <source>
        <dbReference type="EMBL" id="SEA83415.1"/>
    </source>
</evidence>
<gene>
    <name evidence="2" type="ORF">SAMN05660964_02566</name>
</gene>
<accession>A0A1H4EED6</accession>
<name>A0A1H4EED6_9GAMM</name>
<proteinExistence type="predicted"/>
<keyword evidence="3" id="KW-1185">Reference proteome</keyword>
<organism evidence="2 3">
    <name type="scientific">Thiothrix caldifontis</name>
    <dbReference type="NCBI Taxonomy" id="525918"/>
    <lineage>
        <taxon>Bacteria</taxon>
        <taxon>Pseudomonadati</taxon>
        <taxon>Pseudomonadota</taxon>
        <taxon>Gammaproteobacteria</taxon>
        <taxon>Thiotrichales</taxon>
        <taxon>Thiotrichaceae</taxon>
        <taxon>Thiothrix</taxon>
    </lineage>
</organism>